<comment type="similarity">
    <text evidence="2">Belongs to the dynactin subunits 5/6 family. Dynactin subunit 6 subfamily.</text>
</comment>
<dbReference type="RefSeq" id="XP_062791760.1">
    <property type="nucleotide sequence ID" value="XM_062935709.1"/>
</dbReference>
<evidence type="ECO:0000256" key="4">
    <source>
        <dbReference type="ARBA" id="ARBA00022490"/>
    </source>
</evidence>
<comment type="subcellular location">
    <subcellularLocation>
        <location evidence="1">Cytoplasm</location>
        <location evidence="1">Cytoskeleton</location>
    </subcellularLocation>
</comment>
<dbReference type="EMBL" id="CP141885">
    <property type="protein sequence ID" value="WRT67020.1"/>
    <property type="molecule type" value="Genomic_DNA"/>
</dbReference>
<dbReference type="InterPro" id="IPR027777">
    <property type="entry name" value="DCTN6"/>
</dbReference>
<evidence type="ECO:0000313" key="7">
    <source>
        <dbReference type="EMBL" id="WRT67020.1"/>
    </source>
</evidence>
<dbReference type="InterPro" id="IPR011004">
    <property type="entry name" value="Trimer_LpxA-like_sf"/>
</dbReference>
<comment type="function">
    <text evidence="6">Part of the dynactin complex that activates the molecular motor dynein for ultra-processive transport along microtubules.</text>
</comment>
<dbReference type="GeneID" id="87956117"/>
<accession>A0ABZ1CZG8</accession>
<name>A0ABZ1CZG8_9TREE</name>
<protein>
    <recommendedName>
        <fullName evidence="3">Dynactin subunit 6</fullName>
    </recommendedName>
</protein>
<sequence length="187" mass="20276">MSRAAAPPTKITSHSSCMISQDTDIRGDIAFDEGTIVHPKSSILALGGAISFGKNCIIEEGVIIVNRGKDTMKIGDSNHFMVGCRIESPSIGEWNTFQPRSTCSSGVIISDNCTLSAGTTLLHSLSSSASTSESMETLPPCTVIYGSNSDRRVWDGTGQKAGRNLREKHLEYLREIIPKYNRIRPNT</sequence>
<dbReference type="PANTHER" id="PTHR13072">
    <property type="entry name" value="DYNACTIN 6"/>
    <property type="match status" value="1"/>
</dbReference>
<organism evidence="7 8">
    <name type="scientific">Kwoniella shivajii</name>
    <dbReference type="NCBI Taxonomy" id="564305"/>
    <lineage>
        <taxon>Eukaryota</taxon>
        <taxon>Fungi</taxon>
        <taxon>Dikarya</taxon>
        <taxon>Basidiomycota</taxon>
        <taxon>Agaricomycotina</taxon>
        <taxon>Tremellomycetes</taxon>
        <taxon>Tremellales</taxon>
        <taxon>Cryptococcaceae</taxon>
        <taxon>Kwoniella</taxon>
    </lineage>
</organism>
<dbReference type="PANTHER" id="PTHR13072:SF0">
    <property type="entry name" value="DYNACTIN SUBUNIT 6"/>
    <property type="match status" value="1"/>
</dbReference>
<evidence type="ECO:0000256" key="5">
    <source>
        <dbReference type="ARBA" id="ARBA00023212"/>
    </source>
</evidence>
<reference evidence="7 8" key="1">
    <citation type="submission" date="2024-01" db="EMBL/GenBank/DDBJ databases">
        <title>Comparative genomics of Cryptococcus and Kwoniella reveals pathogenesis evolution and contrasting modes of karyotype evolution via chromosome fusion or intercentromeric recombination.</title>
        <authorList>
            <person name="Coelho M.A."/>
            <person name="David-Palma M."/>
            <person name="Shea T."/>
            <person name="Bowers K."/>
            <person name="McGinley-Smith S."/>
            <person name="Mohammad A.W."/>
            <person name="Gnirke A."/>
            <person name="Yurkov A.M."/>
            <person name="Nowrousian M."/>
            <person name="Sun S."/>
            <person name="Cuomo C.A."/>
            <person name="Heitman J."/>
        </authorList>
    </citation>
    <scope>NUCLEOTIDE SEQUENCE [LARGE SCALE GENOMIC DNA]</scope>
    <source>
        <strain evidence="7">CBS 11374</strain>
    </source>
</reference>
<dbReference type="SUPFAM" id="SSF51161">
    <property type="entry name" value="Trimeric LpxA-like enzymes"/>
    <property type="match status" value="1"/>
</dbReference>
<dbReference type="CDD" id="cd04646">
    <property type="entry name" value="LbH_Dynactin_6"/>
    <property type="match status" value="1"/>
</dbReference>
<evidence type="ECO:0000256" key="1">
    <source>
        <dbReference type="ARBA" id="ARBA00004245"/>
    </source>
</evidence>
<evidence type="ECO:0000313" key="8">
    <source>
        <dbReference type="Proteomes" id="UP001329825"/>
    </source>
</evidence>
<keyword evidence="8" id="KW-1185">Reference proteome</keyword>
<gene>
    <name evidence="7" type="ORF">IL334_003986</name>
</gene>
<keyword evidence="5" id="KW-0206">Cytoskeleton</keyword>
<evidence type="ECO:0000256" key="6">
    <source>
        <dbReference type="ARBA" id="ARBA00034687"/>
    </source>
</evidence>
<evidence type="ECO:0000256" key="3">
    <source>
        <dbReference type="ARBA" id="ARBA00016573"/>
    </source>
</evidence>
<proteinExistence type="inferred from homology"/>
<dbReference type="Proteomes" id="UP001329825">
    <property type="component" value="Chromosome 5"/>
</dbReference>
<evidence type="ECO:0000256" key="2">
    <source>
        <dbReference type="ARBA" id="ARBA00007719"/>
    </source>
</evidence>
<keyword evidence="4" id="KW-0963">Cytoplasm</keyword>
<dbReference type="Gene3D" id="2.160.10.10">
    <property type="entry name" value="Hexapeptide repeat proteins"/>
    <property type="match status" value="1"/>
</dbReference>